<evidence type="ECO:0000313" key="5">
    <source>
        <dbReference type="Proteomes" id="UP000219465"/>
    </source>
</evidence>
<dbReference type="InterPro" id="IPR012683">
    <property type="entry name" value="CHP02302_TM"/>
</dbReference>
<feature type="transmembrane region" description="Helical" evidence="3">
    <location>
        <begin position="166"/>
        <end position="184"/>
    </location>
</feature>
<feature type="compositionally biased region" description="Basic and acidic residues" evidence="2">
    <location>
        <begin position="1"/>
        <end position="12"/>
    </location>
</feature>
<dbReference type="EMBL" id="OCPC01000002">
    <property type="protein sequence ID" value="SOE16644.1"/>
    <property type="molecule type" value="Genomic_DNA"/>
</dbReference>
<organism evidence="4 5">
    <name type="scientific">Hoeflea halophila</name>
    <dbReference type="NCBI Taxonomy" id="714899"/>
    <lineage>
        <taxon>Bacteria</taxon>
        <taxon>Pseudomonadati</taxon>
        <taxon>Pseudomonadota</taxon>
        <taxon>Alphaproteobacteria</taxon>
        <taxon>Hyphomicrobiales</taxon>
        <taxon>Rhizobiaceae</taxon>
        <taxon>Hoeflea</taxon>
    </lineage>
</organism>
<proteinExistence type="predicted"/>
<feature type="compositionally biased region" description="Low complexity" evidence="2">
    <location>
        <begin position="673"/>
        <end position="693"/>
    </location>
</feature>
<feature type="region of interest" description="Disordered" evidence="2">
    <location>
        <begin position="781"/>
        <end position="824"/>
    </location>
</feature>
<evidence type="ECO:0000313" key="4">
    <source>
        <dbReference type="EMBL" id="SOE16644.1"/>
    </source>
</evidence>
<evidence type="ECO:0000256" key="1">
    <source>
        <dbReference type="SAM" id="Coils"/>
    </source>
</evidence>
<sequence>MAGKADSTRNHSDGSGSVGPGKGAPRSVAFARLRMRLNLSLGRMLTLAAPLLGVAAIFLSLSWFGVFRIVPDWLRLAGLGLFGLGFLAALRPLMGFRQPTVREIDERLEAQNRIANQAITTQDDTIAAKDPFARALWLEHRRRMAEKIGTLETGIPRSSLPERDPWGIRVAIALLLFVAFGYSFSGQSGRPSDAFVSHSGTQPAEYRIDAWITPPSYVNQPPVFLTGLEREPGEPVNAIEGSQITVRVGGSAEDAQVLWGADSQSLVPIEPVDAATANRVLPAGASSWTITPKSGGELKIMAGRSEAAFAINLLADEPPVASFADTPRRAVNGALELDYTLSDDHGLASAEAEIVPAADPSPDARPLFDPPRYRLRLPRRSSEDNRAVASHDLTEHPLAGQKVRITLVATDGAGQQGRSETVETVLPGRRFSEPLAAAVVEQRGVLALDANNIGRVFDLYEALTIAPEETIPNLTHYLLLESIRGRLVYSRTEDDLRDAIDYMWSVALQMEDGNLSLAERRLRDAQNALAEALENGASDEEIARLMDELRQAMQEYMRELARQAPNSQNQEQQAMPQNMLRQRDLDNMLDQIENLARSGARDQAQQMLQELQRMMNNLQAGRQQRQQQQGGPMRQQMDKLGELMREQQQLMDETMRADRERQSQSGEGRDRQQQGQQNPGQGQDQGQQGEGQQSLEDMLGALGRSQQQLRDALGQLQSDLEGMGIQPSEGFGEAGEAMGDAAGNLQGGETGQALNDQGRALQALRQGAEDMMNQMMQAMGNEQGEAEGQGPDRNGNRAADDRDPLGRPRATTGPDFGSRVKVPDEIDIQRAREILDAIRKRLGDQLSPELEKRYLERLLDLQ</sequence>
<keyword evidence="1" id="KW-0175">Coiled coil</keyword>
<dbReference type="NCBIfam" id="TIGR02302">
    <property type="entry name" value="aProt_lowcomp"/>
    <property type="match status" value="1"/>
</dbReference>
<accession>A0A286IBH7</accession>
<feature type="region of interest" description="Disordered" evidence="2">
    <location>
        <begin position="1"/>
        <end position="23"/>
    </location>
</feature>
<keyword evidence="3" id="KW-0812">Transmembrane</keyword>
<feature type="compositionally biased region" description="Basic and acidic residues" evidence="2">
    <location>
        <begin position="794"/>
        <end position="806"/>
    </location>
</feature>
<protein>
    <submittedName>
        <fullName evidence="4">Uncharacterized protein (TIGR02302 family)</fullName>
    </submittedName>
</protein>
<keyword evidence="5" id="KW-1185">Reference proteome</keyword>
<feature type="region of interest" description="Disordered" evidence="2">
    <location>
        <begin position="722"/>
        <end position="752"/>
    </location>
</feature>
<reference evidence="5" key="1">
    <citation type="submission" date="2017-08" db="EMBL/GenBank/DDBJ databases">
        <authorList>
            <person name="Varghese N."/>
            <person name="Submissions S."/>
        </authorList>
    </citation>
    <scope>NUCLEOTIDE SEQUENCE [LARGE SCALE GENOMIC DNA]</scope>
    <source>
        <strain evidence="5">KCTC 23107</strain>
    </source>
</reference>
<name>A0A286IBH7_9HYPH</name>
<feature type="compositionally biased region" description="Basic and acidic residues" evidence="2">
    <location>
        <begin position="653"/>
        <end position="672"/>
    </location>
</feature>
<keyword evidence="3" id="KW-0472">Membrane</keyword>
<feature type="region of interest" description="Disordered" evidence="2">
    <location>
        <begin position="652"/>
        <end position="693"/>
    </location>
</feature>
<gene>
    <name evidence="4" type="ORF">SAMN05877838_1523</name>
</gene>
<evidence type="ECO:0000256" key="3">
    <source>
        <dbReference type="SAM" id="Phobius"/>
    </source>
</evidence>
<feature type="transmembrane region" description="Helical" evidence="3">
    <location>
        <begin position="73"/>
        <end position="90"/>
    </location>
</feature>
<dbReference type="OrthoDB" id="8477685at2"/>
<feature type="coiled-coil region" evidence="1">
    <location>
        <begin position="508"/>
        <end position="562"/>
    </location>
</feature>
<evidence type="ECO:0000256" key="2">
    <source>
        <dbReference type="SAM" id="MobiDB-lite"/>
    </source>
</evidence>
<dbReference type="Pfam" id="PF13779">
    <property type="entry name" value="DUF4175"/>
    <property type="match status" value="1"/>
</dbReference>
<feature type="compositionally biased region" description="Low complexity" evidence="2">
    <location>
        <begin position="729"/>
        <end position="743"/>
    </location>
</feature>
<dbReference type="AlphaFoldDB" id="A0A286IBH7"/>
<dbReference type="RefSeq" id="WP_097106666.1">
    <property type="nucleotide sequence ID" value="NZ_OCPC01000002.1"/>
</dbReference>
<dbReference type="Proteomes" id="UP000219465">
    <property type="component" value="Unassembled WGS sequence"/>
</dbReference>
<keyword evidence="3" id="KW-1133">Transmembrane helix</keyword>
<feature type="transmembrane region" description="Helical" evidence="3">
    <location>
        <begin position="44"/>
        <end position="67"/>
    </location>
</feature>